<dbReference type="AlphaFoldDB" id="A0A381R0J4"/>
<name>A0A381R0J4_9ZZZZ</name>
<sequence>MTTSGQGPSDFRFTAFDFDPTKYDAMMSSFDAVKDRVKDIPDLLNVRVVRTLENRMMVMSGYRSRDALDAATEAHGSIFADFGQYIVGEPLVRAGERVARVVGEVLNNDIKYMRFVRVVIDPTKYNAMMSYLNGGVLESFTDIAGLSRVFITRNSEDHIFSAAGYIDKTSADAAAETMQNTVAGMAEYMTEAPLIRAGELVWLYQFNV</sequence>
<protein>
    <submittedName>
        <fullName evidence="1">Uncharacterized protein</fullName>
    </submittedName>
</protein>
<organism evidence="1">
    <name type="scientific">marine metagenome</name>
    <dbReference type="NCBI Taxonomy" id="408172"/>
    <lineage>
        <taxon>unclassified sequences</taxon>
        <taxon>metagenomes</taxon>
        <taxon>ecological metagenomes</taxon>
    </lineage>
</organism>
<evidence type="ECO:0000313" key="1">
    <source>
        <dbReference type="EMBL" id="SUZ85231.1"/>
    </source>
</evidence>
<gene>
    <name evidence="1" type="ORF">METZ01_LOCUS38085</name>
</gene>
<reference evidence="1" key="1">
    <citation type="submission" date="2018-05" db="EMBL/GenBank/DDBJ databases">
        <authorList>
            <person name="Lanie J.A."/>
            <person name="Ng W.-L."/>
            <person name="Kazmierczak K.M."/>
            <person name="Andrzejewski T.M."/>
            <person name="Davidsen T.M."/>
            <person name="Wayne K.J."/>
            <person name="Tettelin H."/>
            <person name="Glass J.I."/>
            <person name="Rusch D."/>
            <person name="Podicherti R."/>
            <person name="Tsui H.-C.T."/>
            <person name="Winkler M.E."/>
        </authorList>
    </citation>
    <scope>NUCLEOTIDE SEQUENCE</scope>
</reference>
<accession>A0A381R0J4</accession>
<proteinExistence type="predicted"/>
<dbReference type="EMBL" id="UINC01001627">
    <property type="protein sequence ID" value="SUZ85231.1"/>
    <property type="molecule type" value="Genomic_DNA"/>
</dbReference>